<dbReference type="CDD" id="cd01949">
    <property type="entry name" value="GGDEF"/>
    <property type="match status" value="1"/>
</dbReference>
<feature type="domain" description="GGDEF" evidence="2">
    <location>
        <begin position="701"/>
        <end position="831"/>
    </location>
</feature>
<keyword evidence="1" id="KW-0472">Membrane</keyword>
<dbReference type="GO" id="GO:0043709">
    <property type="term" value="P:cell adhesion involved in single-species biofilm formation"/>
    <property type="evidence" value="ECO:0007669"/>
    <property type="project" value="TreeGrafter"/>
</dbReference>
<dbReference type="SUPFAM" id="SSF55073">
    <property type="entry name" value="Nucleotide cyclase"/>
    <property type="match status" value="1"/>
</dbReference>
<dbReference type="Pfam" id="PF00990">
    <property type="entry name" value="GGDEF"/>
    <property type="match status" value="1"/>
</dbReference>
<evidence type="ECO:0000256" key="1">
    <source>
        <dbReference type="SAM" id="Phobius"/>
    </source>
</evidence>
<sequence>MERIRRVAVLLLAVLLLVACTGGAALGAGSQGLPKSGRTVRVGYPVQKGITYVDEDGEYTGYTYEYLEEVAQYTGWDYEFVQVPGDLDESLTTLMEMLSRGEIDLLGSMLYTEQMGEIYDYASHSYGVGETVLQTSLDNSEDVVINAQIPQTFRVAVVSGASRSIQALEDYFAINMSTPEYVYCDSDVEQLRALEEGRADMLLNSSMNYLEGVRTVARFNSKPFYFITTKGTDGGLMEELNAAIMSIEQTDPYFTTRLLEKYFGPAEEKLTLSQAERAYVESVGALRVGILTEQPPYQYREDGALRGVSVDLLDYVAEQTGLRFELVACGTPEELSNLAGSGGIDLVASMPYDYDLARQRGLSMTRPYLSAQYVVITGEKDGGAAGQGRRLAQTTFAEWDGKGWEAEEILRYATTSECIRAVLDGEADFTYVDTYTAQYYINSPEYWSLKMIPLGEQDRSVSFGVVKPGSRELLSILNKAVLTIPEADMQGIVNQNLLRRQPATLADLIRQNPLGVVLTVGSVAGIIIAVLVFFLWQRAKMNRKNALELEKHFRVYALVNEYFFEYDYRTGIMVVSSPPKDGGDGPELIESDLNAETETPEGEERRARFRAIVASGESGTREAFFNCVDGRDHWLRFALETVFDGDAPAYTLGKINIIDEEMREKEALLERAQMDSLTNLYNAGTFRRLVCEDLAGLAAGEHGGLLLIDVDHFKAINDTYGHMRGDEALGQVAGLLRGSFRAEDIVGRPGGDEFAVYMRAVKDERSLADKCGDLCRRLRGLSPEDGMHLTISIGAVLAGQGDGYEEIYALADRALYTAKEQGRNGFSVAERAAGNET</sequence>
<dbReference type="Gene3D" id="3.40.190.10">
    <property type="entry name" value="Periplasmic binding protein-like II"/>
    <property type="match status" value="4"/>
</dbReference>
<dbReference type="PANTHER" id="PTHR45138">
    <property type="entry name" value="REGULATORY COMPONENTS OF SENSORY TRANSDUCTION SYSTEM"/>
    <property type="match status" value="1"/>
</dbReference>
<gene>
    <name evidence="3" type="ORF">H8S62_00915</name>
</gene>
<proteinExistence type="predicted"/>
<dbReference type="InterPro" id="IPR050469">
    <property type="entry name" value="Diguanylate_Cyclase"/>
</dbReference>
<protein>
    <submittedName>
        <fullName evidence="3">Transporter substrate-binding domain-containing protein</fullName>
    </submittedName>
</protein>
<dbReference type="Gene3D" id="3.30.70.270">
    <property type="match status" value="1"/>
</dbReference>
<dbReference type="Proteomes" id="UP000607645">
    <property type="component" value="Unassembled WGS sequence"/>
</dbReference>
<evidence type="ECO:0000259" key="2">
    <source>
        <dbReference type="PROSITE" id="PS50887"/>
    </source>
</evidence>
<dbReference type="Pfam" id="PF00497">
    <property type="entry name" value="SBP_bac_3"/>
    <property type="match status" value="2"/>
</dbReference>
<dbReference type="EMBL" id="JACOPQ010000001">
    <property type="protein sequence ID" value="MBC5735568.1"/>
    <property type="molecule type" value="Genomic_DNA"/>
</dbReference>
<keyword evidence="1" id="KW-1133">Transmembrane helix</keyword>
<dbReference type="SMART" id="SM00267">
    <property type="entry name" value="GGDEF"/>
    <property type="match status" value="1"/>
</dbReference>
<dbReference type="AlphaFoldDB" id="A0A8J6J8C1"/>
<dbReference type="InterPro" id="IPR029787">
    <property type="entry name" value="Nucleotide_cyclase"/>
</dbReference>
<organism evidence="3 4">
    <name type="scientific">Lawsonibacter faecis</name>
    <dbReference type="NCBI Taxonomy" id="2763052"/>
    <lineage>
        <taxon>Bacteria</taxon>
        <taxon>Bacillati</taxon>
        <taxon>Bacillota</taxon>
        <taxon>Clostridia</taxon>
        <taxon>Eubacteriales</taxon>
        <taxon>Oscillospiraceae</taxon>
        <taxon>Lawsonibacter</taxon>
    </lineage>
</organism>
<reference evidence="3" key="1">
    <citation type="submission" date="2020-08" db="EMBL/GenBank/DDBJ databases">
        <title>Genome public.</title>
        <authorList>
            <person name="Liu C."/>
            <person name="Sun Q."/>
        </authorList>
    </citation>
    <scope>NUCLEOTIDE SEQUENCE</scope>
    <source>
        <strain evidence="3">NSJ-52</strain>
    </source>
</reference>
<feature type="transmembrane region" description="Helical" evidence="1">
    <location>
        <begin position="514"/>
        <end position="536"/>
    </location>
</feature>
<dbReference type="RefSeq" id="WP_186918207.1">
    <property type="nucleotide sequence ID" value="NZ_JACOPQ010000001.1"/>
</dbReference>
<dbReference type="PANTHER" id="PTHR45138:SF9">
    <property type="entry name" value="DIGUANYLATE CYCLASE DGCM-RELATED"/>
    <property type="match status" value="1"/>
</dbReference>
<dbReference type="CDD" id="cd01007">
    <property type="entry name" value="PBP2_BvgS_HisK_like"/>
    <property type="match status" value="1"/>
</dbReference>
<dbReference type="GO" id="GO:1902201">
    <property type="term" value="P:negative regulation of bacterial-type flagellum-dependent cell motility"/>
    <property type="evidence" value="ECO:0007669"/>
    <property type="project" value="TreeGrafter"/>
</dbReference>
<comment type="caution">
    <text evidence="3">The sequence shown here is derived from an EMBL/GenBank/DDBJ whole genome shotgun (WGS) entry which is preliminary data.</text>
</comment>
<keyword evidence="4" id="KW-1185">Reference proteome</keyword>
<dbReference type="InterPro" id="IPR043128">
    <property type="entry name" value="Rev_trsase/Diguanyl_cyclase"/>
</dbReference>
<dbReference type="NCBIfam" id="TIGR00254">
    <property type="entry name" value="GGDEF"/>
    <property type="match status" value="1"/>
</dbReference>
<dbReference type="InterPro" id="IPR001638">
    <property type="entry name" value="Solute-binding_3/MltF_N"/>
</dbReference>
<accession>A0A8J6J8C1</accession>
<dbReference type="InterPro" id="IPR000160">
    <property type="entry name" value="GGDEF_dom"/>
</dbReference>
<evidence type="ECO:0000313" key="3">
    <source>
        <dbReference type="EMBL" id="MBC5735568.1"/>
    </source>
</evidence>
<name>A0A8J6J8C1_9FIRM</name>
<dbReference type="GO" id="GO:0005886">
    <property type="term" value="C:plasma membrane"/>
    <property type="evidence" value="ECO:0007669"/>
    <property type="project" value="TreeGrafter"/>
</dbReference>
<keyword evidence="1" id="KW-0812">Transmembrane</keyword>
<dbReference type="PROSITE" id="PS50887">
    <property type="entry name" value="GGDEF"/>
    <property type="match status" value="1"/>
</dbReference>
<dbReference type="PROSITE" id="PS51257">
    <property type="entry name" value="PROKAR_LIPOPROTEIN"/>
    <property type="match status" value="1"/>
</dbReference>
<dbReference type="SMART" id="SM00062">
    <property type="entry name" value="PBPb"/>
    <property type="match status" value="2"/>
</dbReference>
<evidence type="ECO:0000313" key="4">
    <source>
        <dbReference type="Proteomes" id="UP000607645"/>
    </source>
</evidence>
<dbReference type="GO" id="GO:0052621">
    <property type="term" value="F:diguanylate cyclase activity"/>
    <property type="evidence" value="ECO:0007669"/>
    <property type="project" value="TreeGrafter"/>
</dbReference>
<dbReference type="SUPFAM" id="SSF53850">
    <property type="entry name" value="Periplasmic binding protein-like II"/>
    <property type="match status" value="2"/>
</dbReference>